<dbReference type="InterPro" id="IPR027417">
    <property type="entry name" value="P-loop_NTPase"/>
</dbReference>
<dbReference type="Gene3D" id="3.40.50.300">
    <property type="entry name" value="P-loop containing nucleotide triphosphate hydrolases"/>
    <property type="match status" value="1"/>
</dbReference>
<evidence type="ECO:0000313" key="1">
    <source>
        <dbReference type="Ensembl" id="ENSPTXP00000020389.1"/>
    </source>
</evidence>
<accession>A0A670ZB00</accession>
<reference evidence="1" key="1">
    <citation type="submission" date="2025-08" db="UniProtKB">
        <authorList>
            <consortium name="Ensembl"/>
        </authorList>
    </citation>
    <scope>IDENTIFICATION</scope>
</reference>
<evidence type="ECO:0000313" key="2">
    <source>
        <dbReference type="Proteomes" id="UP000472273"/>
    </source>
</evidence>
<dbReference type="AlphaFoldDB" id="A0A670ZB00"/>
<dbReference type="Proteomes" id="UP000472273">
    <property type="component" value="Unplaced"/>
</dbReference>
<evidence type="ECO:0008006" key="3">
    <source>
        <dbReference type="Google" id="ProtNLM"/>
    </source>
</evidence>
<name>A0A670ZB00_PSETE</name>
<sequence length="82" mass="9659">HALHFCRHTHRSFQDTRQNNQVKEGHQTTIVEQWDAIWGFKAWPNVLLICTYPKAGTKWMQEIAPIYEQMPFIEITGSGNFE</sequence>
<dbReference type="Ensembl" id="ENSPTXT00000021011.1">
    <property type="protein sequence ID" value="ENSPTXP00000020389.1"/>
    <property type="gene ID" value="ENSPTXG00000014090.1"/>
</dbReference>
<dbReference type="SUPFAM" id="SSF52540">
    <property type="entry name" value="P-loop containing nucleoside triphosphate hydrolases"/>
    <property type="match status" value="1"/>
</dbReference>
<organism evidence="1 2">
    <name type="scientific">Pseudonaja textilis</name>
    <name type="common">Eastern brown snake</name>
    <dbReference type="NCBI Taxonomy" id="8673"/>
    <lineage>
        <taxon>Eukaryota</taxon>
        <taxon>Metazoa</taxon>
        <taxon>Chordata</taxon>
        <taxon>Craniata</taxon>
        <taxon>Vertebrata</taxon>
        <taxon>Euteleostomi</taxon>
        <taxon>Lepidosauria</taxon>
        <taxon>Squamata</taxon>
        <taxon>Bifurcata</taxon>
        <taxon>Unidentata</taxon>
        <taxon>Episquamata</taxon>
        <taxon>Toxicofera</taxon>
        <taxon>Serpentes</taxon>
        <taxon>Colubroidea</taxon>
        <taxon>Elapidae</taxon>
        <taxon>Hydrophiinae</taxon>
        <taxon>Pseudonaja</taxon>
    </lineage>
</organism>
<proteinExistence type="predicted"/>
<protein>
    <recommendedName>
        <fullName evidence="3">Sulfotransferase</fullName>
    </recommendedName>
</protein>
<reference evidence="1" key="2">
    <citation type="submission" date="2025-09" db="UniProtKB">
        <authorList>
            <consortium name="Ensembl"/>
        </authorList>
    </citation>
    <scope>IDENTIFICATION</scope>
</reference>
<keyword evidence="2" id="KW-1185">Reference proteome</keyword>